<feature type="transmembrane region" description="Helical" evidence="14">
    <location>
        <begin position="234"/>
        <end position="254"/>
    </location>
</feature>
<dbReference type="InterPro" id="IPR011851">
    <property type="entry name" value="Na/Pro_symporter"/>
</dbReference>
<gene>
    <name evidence="15" type="primary">putP</name>
    <name evidence="15" type="ORF">NYR52_04440</name>
</gene>
<evidence type="ECO:0000256" key="7">
    <source>
        <dbReference type="ARBA" id="ARBA00022989"/>
    </source>
</evidence>
<evidence type="ECO:0000256" key="2">
    <source>
        <dbReference type="ARBA" id="ARBA00006434"/>
    </source>
</evidence>
<name>A0ABY5U449_LACSH</name>
<dbReference type="RefSeq" id="WP_132219821.1">
    <property type="nucleotide sequence ID" value="NZ_CP103866.1"/>
</dbReference>
<feature type="transmembrane region" description="Helical" evidence="14">
    <location>
        <begin position="275"/>
        <end position="294"/>
    </location>
</feature>
<dbReference type="PANTHER" id="PTHR48086:SF3">
    <property type="entry name" value="SODIUM_PROLINE SYMPORTER"/>
    <property type="match status" value="1"/>
</dbReference>
<feature type="transmembrane region" description="Helical" evidence="14">
    <location>
        <begin position="65"/>
        <end position="86"/>
    </location>
</feature>
<comment type="catalytic activity">
    <reaction evidence="12">
        <text>L-proline(in) + Na(+)(in) = L-proline(out) + Na(+)(out)</text>
        <dbReference type="Rhea" id="RHEA:28967"/>
        <dbReference type="ChEBI" id="CHEBI:29101"/>
        <dbReference type="ChEBI" id="CHEBI:60039"/>
    </reaction>
</comment>
<dbReference type="Gene3D" id="1.20.1730.10">
    <property type="entry name" value="Sodium/glucose cotransporter"/>
    <property type="match status" value="1"/>
</dbReference>
<keyword evidence="8 14" id="KW-0915">Sodium</keyword>
<feature type="transmembrane region" description="Helical" evidence="14">
    <location>
        <begin position="122"/>
        <end position="138"/>
    </location>
</feature>
<feature type="transmembrane region" description="Helical" evidence="14">
    <location>
        <begin position="423"/>
        <end position="441"/>
    </location>
</feature>
<organism evidence="15 16">
    <name type="scientific">Laceyella sacchari</name>
    <name type="common">Thermoactinomyces thalpophilus</name>
    <dbReference type="NCBI Taxonomy" id="37482"/>
    <lineage>
        <taxon>Bacteria</taxon>
        <taxon>Bacillati</taxon>
        <taxon>Bacillota</taxon>
        <taxon>Bacilli</taxon>
        <taxon>Bacillales</taxon>
        <taxon>Thermoactinomycetaceae</taxon>
        <taxon>Laceyella</taxon>
    </lineage>
</organism>
<feature type="transmembrane region" description="Helical" evidence="14">
    <location>
        <begin position="365"/>
        <end position="385"/>
    </location>
</feature>
<keyword evidence="14" id="KW-0029">Amino-acid transport</keyword>
<evidence type="ECO:0000313" key="15">
    <source>
        <dbReference type="EMBL" id="UWE04409.1"/>
    </source>
</evidence>
<keyword evidence="4 14" id="KW-1003">Cell membrane</keyword>
<dbReference type="EMBL" id="CP103866">
    <property type="protein sequence ID" value="UWE04409.1"/>
    <property type="molecule type" value="Genomic_DNA"/>
</dbReference>
<evidence type="ECO:0000256" key="1">
    <source>
        <dbReference type="ARBA" id="ARBA00004651"/>
    </source>
</evidence>
<comment type="similarity">
    <text evidence="2 13">Belongs to the sodium:solute symporter (SSF) (TC 2.A.21) family.</text>
</comment>
<dbReference type="InterPro" id="IPR018212">
    <property type="entry name" value="Na/solute_symporter_CS"/>
</dbReference>
<feature type="transmembrane region" description="Helical" evidence="14">
    <location>
        <begin position="6"/>
        <end position="24"/>
    </location>
</feature>
<dbReference type="Pfam" id="PF00474">
    <property type="entry name" value="SSF"/>
    <property type="match status" value="1"/>
</dbReference>
<feature type="transmembrane region" description="Helical" evidence="14">
    <location>
        <begin position="314"/>
        <end position="336"/>
    </location>
</feature>
<evidence type="ECO:0000256" key="3">
    <source>
        <dbReference type="ARBA" id="ARBA00022448"/>
    </source>
</evidence>
<evidence type="ECO:0000256" key="5">
    <source>
        <dbReference type="ARBA" id="ARBA00022692"/>
    </source>
</evidence>
<feature type="transmembrane region" description="Helical" evidence="14">
    <location>
        <begin position="397"/>
        <end position="416"/>
    </location>
</feature>
<dbReference type="NCBIfam" id="TIGR02121">
    <property type="entry name" value="Na_Pro_sym"/>
    <property type="match status" value="1"/>
</dbReference>
<evidence type="ECO:0000313" key="16">
    <source>
        <dbReference type="Proteomes" id="UP001058650"/>
    </source>
</evidence>
<keyword evidence="5 14" id="KW-0812">Transmembrane</keyword>
<accession>A0ABY5U449</accession>
<protein>
    <recommendedName>
        <fullName evidence="14">Sodium/proline symporter</fullName>
    </recommendedName>
    <alternativeName>
        <fullName evidence="14">Proline permease</fullName>
    </alternativeName>
</protein>
<evidence type="ECO:0000256" key="10">
    <source>
        <dbReference type="ARBA" id="ARBA00023136"/>
    </source>
</evidence>
<dbReference type="InterPro" id="IPR001734">
    <property type="entry name" value="Na/solute_symporter"/>
</dbReference>
<feature type="transmembrane region" description="Helical" evidence="14">
    <location>
        <begin position="447"/>
        <end position="467"/>
    </location>
</feature>
<keyword evidence="10 14" id="KW-0472">Membrane</keyword>
<dbReference type="PANTHER" id="PTHR48086">
    <property type="entry name" value="SODIUM/PROLINE SYMPORTER-RELATED"/>
    <property type="match status" value="1"/>
</dbReference>
<evidence type="ECO:0000256" key="9">
    <source>
        <dbReference type="ARBA" id="ARBA00023065"/>
    </source>
</evidence>
<feature type="transmembrane region" description="Helical" evidence="14">
    <location>
        <begin position="158"/>
        <end position="181"/>
    </location>
</feature>
<proteinExistence type="inferred from homology"/>
<keyword evidence="9 14" id="KW-0406">Ion transport</keyword>
<dbReference type="NCBIfam" id="TIGR00813">
    <property type="entry name" value="sss"/>
    <property type="match status" value="1"/>
</dbReference>
<evidence type="ECO:0000256" key="8">
    <source>
        <dbReference type="ARBA" id="ARBA00023053"/>
    </source>
</evidence>
<keyword evidence="11 14" id="KW-0739">Sodium transport</keyword>
<comment type="subcellular location">
    <subcellularLocation>
        <location evidence="1 14">Cell membrane</location>
        <topology evidence="1 14">Multi-pass membrane protein</topology>
    </subcellularLocation>
</comment>
<dbReference type="CDD" id="cd11475">
    <property type="entry name" value="SLC5sbd_PutP"/>
    <property type="match status" value="1"/>
</dbReference>
<dbReference type="InterPro" id="IPR050277">
    <property type="entry name" value="Sodium:Solute_Symporter"/>
</dbReference>
<evidence type="ECO:0000256" key="12">
    <source>
        <dbReference type="ARBA" id="ARBA00033708"/>
    </source>
</evidence>
<keyword evidence="6 14" id="KW-0769">Symport</keyword>
<sequence>MEYGVIISIGIYMVAMLIIGYFAYKRTSDLSDYMLGGRNLGPAVTALSAGASDMSGWLLMGLPGAMYATGISSGWIVLGLCVGAYLNWLYVAPRLRTYTEVAQNAITIPVYFENRFKDQSRILRVVSALVIFVFFTFYTSSGMVSGGELFKTAFGMDYLWGVLISAGVVILYTLFGGFLAVSWTDFVQGTIMFVALILVPLVTVMEAGGLGSTLAEIKSIDPALLDAFKGTSMIGIISLLAWGLGYFGQPHIIVRFMALSSVKEAKSARRIGMGWMIFSIIGAMLTGLFGIAYFNNAGMKLENPETVFIKLADVLFHPLITGFLLAAILAAVMSTISSQLLVTSSALTEDFYKAFFRRSATDKELVLVGRLSLLGVSLIALYLSLNPNETILNLVGYAWAGFGAAFGPVVLISLFWKRMNKWGALAGMLTGAVTVIVWEQIEALSEVYEIIPGFIACTLAIIIVSLLTPKPPAEIEAEFDEMVRQTQV</sequence>
<keyword evidence="7 14" id="KW-1133">Transmembrane helix</keyword>
<evidence type="ECO:0000256" key="13">
    <source>
        <dbReference type="RuleBase" id="RU362091"/>
    </source>
</evidence>
<dbReference type="PROSITE" id="PS00456">
    <property type="entry name" value="NA_SOLUT_SYMP_1"/>
    <property type="match status" value="1"/>
</dbReference>
<evidence type="ECO:0000256" key="11">
    <source>
        <dbReference type="ARBA" id="ARBA00023201"/>
    </source>
</evidence>
<keyword evidence="16" id="KW-1185">Reference proteome</keyword>
<evidence type="ECO:0000256" key="4">
    <source>
        <dbReference type="ARBA" id="ARBA00022475"/>
    </source>
</evidence>
<evidence type="ECO:0000256" key="6">
    <source>
        <dbReference type="ARBA" id="ARBA00022847"/>
    </source>
</evidence>
<dbReference type="PROSITE" id="PS50283">
    <property type="entry name" value="NA_SOLUT_SYMP_3"/>
    <property type="match status" value="1"/>
</dbReference>
<dbReference type="Proteomes" id="UP001058650">
    <property type="component" value="Chromosome"/>
</dbReference>
<keyword evidence="3 14" id="KW-0813">Transport</keyword>
<evidence type="ECO:0000256" key="14">
    <source>
        <dbReference type="RuleBase" id="RU366012"/>
    </source>
</evidence>
<comment type="function">
    <text evidence="14">Catalyzes the sodium-dependent uptake of extracellular L-proline.</text>
</comment>
<feature type="transmembrane region" description="Helical" evidence="14">
    <location>
        <begin position="193"/>
        <end position="214"/>
    </location>
</feature>
<dbReference type="PROSITE" id="PS00457">
    <property type="entry name" value="NA_SOLUT_SYMP_2"/>
    <property type="match status" value="1"/>
</dbReference>
<reference evidence="15" key="1">
    <citation type="submission" date="2022-08" db="EMBL/GenBank/DDBJ databases">
        <title>The complete genome sequence of the thermophilic bacterium Laceyella sacchari FBKL4.010 reveals the basis for tetramethylpyrazine biosynthesis in Moutai-flavor Daqu.</title>
        <authorList>
            <person name="Li D."/>
            <person name="Huang W."/>
            <person name="Wang C."/>
            <person name="Qiu S."/>
        </authorList>
    </citation>
    <scope>NUCLEOTIDE SEQUENCE</scope>
    <source>
        <strain evidence="15">FBKL4.014</strain>
    </source>
</reference>
<dbReference type="InterPro" id="IPR038377">
    <property type="entry name" value="Na/Glc_symporter_sf"/>
</dbReference>